<protein>
    <submittedName>
        <fullName evidence="5">Fructokinase</fullName>
    </submittedName>
</protein>
<accession>A0A0A2WRS5</accession>
<dbReference type="PATRIC" id="fig|276.5.peg.278"/>
<evidence type="ECO:0000259" key="4">
    <source>
        <dbReference type="Pfam" id="PF00294"/>
    </source>
</evidence>
<feature type="domain" description="Carbohydrate kinase PfkB" evidence="4">
    <location>
        <begin position="26"/>
        <end position="285"/>
    </location>
</feature>
<evidence type="ECO:0000313" key="6">
    <source>
        <dbReference type="Proteomes" id="UP000030364"/>
    </source>
</evidence>
<evidence type="ECO:0000256" key="2">
    <source>
        <dbReference type="ARBA" id="ARBA00022679"/>
    </source>
</evidence>
<dbReference type="InterPro" id="IPR050306">
    <property type="entry name" value="PfkB_Carbo_kinase"/>
</dbReference>
<dbReference type="AlphaFoldDB" id="A0A0A2WRS5"/>
<name>A0A0A2WRS5_THEFI</name>
<dbReference type="PANTHER" id="PTHR43085">
    <property type="entry name" value="HEXOKINASE FAMILY MEMBER"/>
    <property type="match status" value="1"/>
</dbReference>
<dbReference type="PROSITE" id="PS00584">
    <property type="entry name" value="PFKB_KINASES_2"/>
    <property type="match status" value="1"/>
</dbReference>
<sequence length="299" mass="32650">MFALVGEVLVDLVREGGEGLFLRGALGGSSLNTAAVLARMGAEVVFFGEVGSDWVADWARAALPPLEAHLQTHPAPMPLALAEPDERGNARYSFHRPFTEPFRPPVDRLGSPAWFHFGSLYAFDPRTEGGVWALLRAAHRAGSLVSLDPNLRAQPDEAFWARFRAYLPFVHLLKLSLEDARLLFPEDPFRVRALGVPLVVLTLGEEGAVAWGPKEVRIPGRKVEVVDTIGAGDTFTAALLFLLHQRGLGAQKDLAFWRGEGLEEALEGAVELSALACTVRGAGLPEEGFSAWKRRWLDL</sequence>
<dbReference type="PANTHER" id="PTHR43085:SF57">
    <property type="entry name" value="CARBOHYDRATE KINASE PFKB DOMAIN-CONTAINING PROTEIN"/>
    <property type="match status" value="1"/>
</dbReference>
<dbReference type="Gene3D" id="3.40.1190.20">
    <property type="match status" value="1"/>
</dbReference>
<proteinExistence type="inferred from homology"/>
<evidence type="ECO:0000256" key="1">
    <source>
        <dbReference type="ARBA" id="ARBA00010688"/>
    </source>
</evidence>
<dbReference type="OrthoDB" id="9813569at2"/>
<organism evidence="5 6">
    <name type="scientific">Thermus filiformis</name>
    <dbReference type="NCBI Taxonomy" id="276"/>
    <lineage>
        <taxon>Bacteria</taxon>
        <taxon>Thermotogati</taxon>
        <taxon>Deinococcota</taxon>
        <taxon>Deinococci</taxon>
        <taxon>Thermales</taxon>
        <taxon>Thermaceae</taxon>
        <taxon>Thermus</taxon>
    </lineage>
</organism>
<comment type="caution">
    <text evidence="5">The sequence shown here is derived from an EMBL/GenBank/DDBJ whole genome shotgun (WGS) entry which is preliminary data.</text>
</comment>
<dbReference type="GO" id="GO:0016301">
    <property type="term" value="F:kinase activity"/>
    <property type="evidence" value="ECO:0007669"/>
    <property type="project" value="UniProtKB-KW"/>
</dbReference>
<keyword evidence="2" id="KW-0808">Transferase</keyword>
<evidence type="ECO:0000256" key="3">
    <source>
        <dbReference type="ARBA" id="ARBA00022777"/>
    </source>
</evidence>
<dbReference type="CDD" id="cd01167">
    <property type="entry name" value="bac_FRK"/>
    <property type="match status" value="1"/>
</dbReference>
<dbReference type="Pfam" id="PF00294">
    <property type="entry name" value="PfkB"/>
    <property type="match status" value="1"/>
</dbReference>
<keyword evidence="6" id="KW-1185">Reference proteome</keyword>
<dbReference type="InterPro" id="IPR029056">
    <property type="entry name" value="Ribokinase-like"/>
</dbReference>
<dbReference type="Proteomes" id="UP000030364">
    <property type="component" value="Unassembled WGS sequence"/>
</dbReference>
<dbReference type="RefSeq" id="WP_038060981.1">
    <property type="nucleotide sequence ID" value="NZ_JPSL02000040.1"/>
</dbReference>
<dbReference type="EMBL" id="JPSL02000040">
    <property type="protein sequence ID" value="KGQ22871.1"/>
    <property type="molecule type" value="Genomic_DNA"/>
</dbReference>
<gene>
    <name evidence="5" type="ORF">THFILI_11045</name>
</gene>
<dbReference type="InterPro" id="IPR011611">
    <property type="entry name" value="PfkB_dom"/>
</dbReference>
<dbReference type="InterPro" id="IPR002173">
    <property type="entry name" value="Carboh/pur_kinase_PfkB_CS"/>
</dbReference>
<comment type="similarity">
    <text evidence="1">Belongs to the carbohydrate kinase PfkB family.</text>
</comment>
<reference evidence="5 6" key="1">
    <citation type="journal article" date="2015" name="Genome Announc.">
        <title>Draft Genome Sequence of the Thermophile Thermus filiformis ATCC 43280, Producer of Carotenoid-(Di)glucoside-Branched Fatty Acid (Di)esters and Source of Hyperthermostable Enzymes of Biotechnological Interest.</title>
        <authorList>
            <person name="Mandelli F."/>
            <person name="Oliveira Ramires B."/>
            <person name="Couger M.B."/>
            <person name="Paixao D.A."/>
            <person name="Camilo C.M."/>
            <person name="Polikarpov I."/>
            <person name="Prade R."/>
            <person name="Riano-Pachon D.M."/>
            <person name="Squina F.M."/>
        </authorList>
    </citation>
    <scope>NUCLEOTIDE SEQUENCE [LARGE SCALE GENOMIC DNA]</scope>
    <source>
        <strain evidence="5 6">ATCC 43280</strain>
    </source>
</reference>
<keyword evidence="3" id="KW-0418">Kinase</keyword>
<dbReference type="STRING" id="276.THFILI_11045"/>
<dbReference type="SUPFAM" id="SSF53613">
    <property type="entry name" value="Ribokinase-like"/>
    <property type="match status" value="1"/>
</dbReference>
<evidence type="ECO:0000313" key="5">
    <source>
        <dbReference type="EMBL" id="KGQ22871.1"/>
    </source>
</evidence>